<dbReference type="EMBL" id="LCTW02000183">
    <property type="protein sequence ID" value="KXX76976.1"/>
    <property type="molecule type" value="Genomic_DNA"/>
</dbReference>
<keyword evidence="10" id="KW-1185">Reference proteome</keyword>
<dbReference type="PANTHER" id="PTHR33048:SF167">
    <property type="entry name" value="INTEGRAL MEMBRANE PROTEIN"/>
    <property type="match status" value="1"/>
</dbReference>
<dbReference type="VEuPathDB" id="FungiDB:MMYC01_207139"/>
<evidence type="ECO:0000313" key="9">
    <source>
        <dbReference type="EMBL" id="KXX76976.1"/>
    </source>
</evidence>
<evidence type="ECO:0000256" key="1">
    <source>
        <dbReference type="ARBA" id="ARBA00004141"/>
    </source>
</evidence>
<dbReference type="STRING" id="100816.A0A175VZV2"/>
<evidence type="ECO:0000256" key="3">
    <source>
        <dbReference type="ARBA" id="ARBA00022989"/>
    </source>
</evidence>
<dbReference type="PANTHER" id="PTHR33048">
    <property type="entry name" value="PTH11-LIKE INTEGRAL MEMBRANE PROTEIN (AFU_ORTHOLOGUE AFUA_5G11245)"/>
    <property type="match status" value="1"/>
</dbReference>
<feature type="transmembrane region" description="Helical" evidence="7">
    <location>
        <begin position="22"/>
        <end position="45"/>
    </location>
</feature>
<comment type="caution">
    <text evidence="9">The sequence shown here is derived from an EMBL/GenBank/DDBJ whole genome shotgun (WGS) entry which is preliminary data.</text>
</comment>
<feature type="transmembrane region" description="Helical" evidence="7">
    <location>
        <begin position="217"/>
        <end position="243"/>
    </location>
</feature>
<keyword evidence="2 7" id="KW-0812">Transmembrane</keyword>
<evidence type="ECO:0000256" key="6">
    <source>
        <dbReference type="SAM" id="MobiDB-lite"/>
    </source>
</evidence>
<feature type="transmembrane region" description="Helical" evidence="7">
    <location>
        <begin position="100"/>
        <end position="120"/>
    </location>
</feature>
<dbReference type="InterPro" id="IPR052337">
    <property type="entry name" value="SAT4-like"/>
</dbReference>
<evidence type="ECO:0000256" key="4">
    <source>
        <dbReference type="ARBA" id="ARBA00023136"/>
    </source>
</evidence>
<evidence type="ECO:0000256" key="7">
    <source>
        <dbReference type="SAM" id="Phobius"/>
    </source>
</evidence>
<protein>
    <recommendedName>
        <fullName evidence="8">Rhodopsin domain-containing protein</fullName>
    </recommendedName>
</protein>
<keyword evidence="4 7" id="KW-0472">Membrane</keyword>
<dbReference type="AlphaFoldDB" id="A0A175VZV2"/>
<evidence type="ECO:0000259" key="8">
    <source>
        <dbReference type="Pfam" id="PF20684"/>
    </source>
</evidence>
<feature type="domain" description="Rhodopsin" evidence="8">
    <location>
        <begin position="41"/>
        <end position="281"/>
    </location>
</feature>
<organism evidence="9 10">
    <name type="scientific">Madurella mycetomatis</name>
    <dbReference type="NCBI Taxonomy" id="100816"/>
    <lineage>
        <taxon>Eukaryota</taxon>
        <taxon>Fungi</taxon>
        <taxon>Dikarya</taxon>
        <taxon>Ascomycota</taxon>
        <taxon>Pezizomycotina</taxon>
        <taxon>Sordariomycetes</taxon>
        <taxon>Sordariomycetidae</taxon>
        <taxon>Sordariales</taxon>
        <taxon>Sordariales incertae sedis</taxon>
        <taxon>Madurella</taxon>
    </lineage>
</organism>
<dbReference type="Proteomes" id="UP000078237">
    <property type="component" value="Unassembled WGS sequence"/>
</dbReference>
<name>A0A175VZV2_9PEZI</name>
<dbReference type="OrthoDB" id="10017208at2759"/>
<dbReference type="InterPro" id="IPR049326">
    <property type="entry name" value="Rhodopsin_dom_fungi"/>
</dbReference>
<evidence type="ECO:0000256" key="2">
    <source>
        <dbReference type="ARBA" id="ARBA00022692"/>
    </source>
</evidence>
<feature type="transmembrane region" description="Helical" evidence="7">
    <location>
        <begin position="132"/>
        <end position="157"/>
    </location>
</feature>
<evidence type="ECO:0000313" key="10">
    <source>
        <dbReference type="Proteomes" id="UP000078237"/>
    </source>
</evidence>
<sequence>MSSPGAPAPNIDPARAAESNTALLLSVLTVFHVIALTFVALRVYARAFVIRTFGKDDVFMVLSALCAMGGWTVFVFQSFYGLGKHEETISTEDMVTFQHAGFWQSVISATCALCFLKMSIGFNLLRLSTSKWYSWCLWVTIVFVVCYSFMAAMTFFLHCSPMEGHWNPALQPQCYSIQLFVTFALINTSFNITTDVLFASFPIPVIWSLQMKRKLRLYLIGILSLGYFAVAMGIVKAVFQIAFAREPDKTFHQSVQFWGFLQLNIGIIAACATSLRPLVNRILKLSTTDAYNGPSKYGYGSRSRGTRGGRRGTGLGDIPGSRLTRLVDAENAYEMQSKLAGHENGQDLPTGKGETISTAMSFYKHGSAEGSGSEEMILQGPTMPAHAITTDEAGGGIMRTTEVRVTVK</sequence>
<gene>
    <name evidence="9" type="ORF">MMYC01_207139</name>
</gene>
<feature type="region of interest" description="Disordered" evidence="6">
    <location>
        <begin position="296"/>
        <end position="315"/>
    </location>
</feature>
<comment type="similarity">
    <text evidence="5">Belongs to the SAT4 family.</text>
</comment>
<comment type="subcellular location">
    <subcellularLocation>
        <location evidence="1">Membrane</location>
        <topology evidence="1">Multi-pass membrane protein</topology>
    </subcellularLocation>
</comment>
<feature type="transmembrane region" description="Helical" evidence="7">
    <location>
        <begin position="57"/>
        <end position="80"/>
    </location>
</feature>
<feature type="transmembrane region" description="Helical" evidence="7">
    <location>
        <begin position="255"/>
        <end position="275"/>
    </location>
</feature>
<proteinExistence type="inferred from homology"/>
<dbReference type="GO" id="GO:0016020">
    <property type="term" value="C:membrane"/>
    <property type="evidence" value="ECO:0007669"/>
    <property type="project" value="UniProtKB-SubCell"/>
</dbReference>
<keyword evidence="3 7" id="KW-1133">Transmembrane helix</keyword>
<reference evidence="9 10" key="1">
    <citation type="journal article" date="2016" name="Genome Announc.">
        <title>Genome Sequence of Madurella mycetomatis mm55, Isolated from a Human Mycetoma Case in Sudan.</title>
        <authorList>
            <person name="Smit S."/>
            <person name="Derks M.F."/>
            <person name="Bervoets S."/>
            <person name="Fahal A."/>
            <person name="van Leeuwen W."/>
            <person name="van Belkum A."/>
            <person name="van de Sande W.W."/>
        </authorList>
    </citation>
    <scope>NUCLEOTIDE SEQUENCE [LARGE SCALE GENOMIC DNA]</scope>
    <source>
        <strain evidence="10">mm55</strain>
    </source>
</reference>
<feature type="transmembrane region" description="Helical" evidence="7">
    <location>
        <begin position="177"/>
        <end position="205"/>
    </location>
</feature>
<evidence type="ECO:0000256" key="5">
    <source>
        <dbReference type="ARBA" id="ARBA00038359"/>
    </source>
</evidence>
<dbReference type="Pfam" id="PF20684">
    <property type="entry name" value="Fung_rhodopsin"/>
    <property type="match status" value="1"/>
</dbReference>
<accession>A0A175VZV2</accession>